<comment type="caution">
    <text evidence="2">The sequence shown here is derived from an EMBL/GenBank/DDBJ whole genome shotgun (WGS) entry which is preliminary data.</text>
</comment>
<keyword evidence="1" id="KW-1133">Transmembrane helix</keyword>
<accession>D5Q7L8</accession>
<evidence type="ECO:0000313" key="3">
    <source>
        <dbReference type="Proteomes" id="UP000003227"/>
    </source>
</evidence>
<keyword evidence="1" id="KW-0812">Transmembrane</keyword>
<sequence length="74" mass="8565">MDTLILAFTKILALFAIFIVMFVVCISIYLAIYDLTFGAQCLKISFQMLFFIISLIKPIFIFLSIRTYCKHQVS</sequence>
<dbReference type="EMBL" id="ADNX01000076">
    <property type="protein sequence ID" value="EFH06132.1"/>
    <property type="molecule type" value="Genomic_DNA"/>
</dbReference>
<name>D5Q7L8_CLODI</name>
<proteinExistence type="predicted"/>
<protein>
    <submittedName>
        <fullName evidence="2">Uncharacterized protein</fullName>
    </submittedName>
</protein>
<dbReference type="HOGENOM" id="CLU_2684571_0_0_9"/>
<dbReference type="Proteomes" id="UP000003227">
    <property type="component" value="Unassembled WGS sequence"/>
</dbReference>
<gene>
    <name evidence="2" type="ORF">HMPREF0220_2902</name>
</gene>
<feature type="transmembrane region" description="Helical" evidence="1">
    <location>
        <begin position="44"/>
        <end position="65"/>
    </location>
</feature>
<dbReference type="AlphaFoldDB" id="D5Q7L8"/>
<evidence type="ECO:0000313" key="2">
    <source>
        <dbReference type="EMBL" id="EFH06132.1"/>
    </source>
</evidence>
<reference evidence="2 3" key="1">
    <citation type="submission" date="2010-05" db="EMBL/GenBank/DDBJ databases">
        <authorList>
            <person name="Qin X."/>
            <person name="Bachman B."/>
            <person name="Battles P."/>
            <person name="Bell A."/>
            <person name="Bess C."/>
            <person name="Bickham C."/>
            <person name="Chaboub L."/>
            <person name="Chen D."/>
            <person name="Coyle M."/>
            <person name="Deiros D.R."/>
            <person name="Dinh H."/>
            <person name="Forbes L."/>
            <person name="Fowler G."/>
            <person name="Francisco L."/>
            <person name="Fu Q."/>
            <person name="Gubbala S."/>
            <person name="Hale W."/>
            <person name="Han Y."/>
            <person name="Hemphill L."/>
            <person name="Highlander S.K."/>
            <person name="Hirani K."/>
            <person name="Hogues M."/>
            <person name="Jackson L."/>
            <person name="Jakkamsetti A."/>
            <person name="Javaid M."/>
            <person name="Jiang H."/>
            <person name="Korchina V."/>
            <person name="Kovar C."/>
            <person name="Lara F."/>
            <person name="Lee S."/>
            <person name="Mata R."/>
            <person name="Mathew T."/>
            <person name="Moen C."/>
            <person name="Morales K."/>
            <person name="Munidasa M."/>
            <person name="Nazareth L."/>
            <person name="Ngo R."/>
            <person name="Nguyen L."/>
            <person name="Okwuonu G."/>
            <person name="Ongeri F."/>
            <person name="Patil S."/>
            <person name="Petrosino J."/>
            <person name="Pham C."/>
            <person name="Pham P."/>
            <person name="Pu L.-L."/>
            <person name="Puazo M."/>
            <person name="Raj R."/>
            <person name="Reid J."/>
            <person name="Rouhana J."/>
            <person name="Saada N."/>
            <person name="Shang Y."/>
            <person name="Simmons D."/>
            <person name="Thornton R."/>
            <person name="Warren J."/>
            <person name="Weissenberger G."/>
            <person name="Zhang J."/>
            <person name="Zhang L."/>
            <person name="Zhou C."/>
            <person name="Zhu D."/>
            <person name="Muzny D."/>
            <person name="Worley K."/>
            <person name="Gibbs R."/>
        </authorList>
    </citation>
    <scope>NUCLEOTIDE SEQUENCE [LARGE SCALE GENOMIC DNA]</scope>
    <source>
        <strain evidence="2 3">NAP08</strain>
    </source>
</reference>
<evidence type="ECO:0000256" key="1">
    <source>
        <dbReference type="SAM" id="Phobius"/>
    </source>
</evidence>
<feature type="transmembrane region" description="Helical" evidence="1">
    <location>
        <begin position="12"/>
        <end position="32"/>
    </location>
</feature>
<organism evidence="2 3">
    <name type="scientific">Clostridioides difficile NAP08</name>
    <dbReference type="NCBI Taxonomy" id="525259"/>
    <lineage>
        <taxon>Bacteria</taxon>
        <taxon>Bacillati</taxon>
        <taxon>Bacillota</taxon>
        <taxon>Clostridia</taxon>
        <taxon>Peptostreptococcales</taxon>
        <taxon>Peptostreptococcaceae</taxon>
        <taxon>Clostridioides</taxon>
    </lineage>
</organism>
<keyword evidence="1" id="KW-0472">Membrane</keyword>